<dbReference type="AlphaFoldDB" id="A0A2V3AAE9"/>
<reference evidence="1 2" key="1">
    <citation type="submission" date="2018-05" db="EMBL/GenBank/DDBJ databases">
        <title>Freshwater and sediment microbial communities from various areas in North America, analyzing microbe dynamics in response to fracking.</title>
        <authorList>
            <person name="Lamendella R."/>
        </authorList>
    </citation>
    <scope>NUCLEOTIDE SEQUENCE [LARGE SCALE GENOMIC DNA]</scope>
    <source>
        <strain evidence="1 2">15_TX</strain>
    </source>
</reference>
<accession>A0A2V3AAE9</accession>
<dbReference type="Proteomes" id="UP000247150">
    <property type="component" value="Unassembled WGS sequence"/>
</dbReference>
<protein>
    <submittedName>
        <fullName evidence="1">Uncharacterized protein</fullName>
    </submittedName>
</protein>
<comment type="caution">
    <text evidence="1">The sequence shown here is derived from an EMBL/GenBank/DDBJ whole genome shotgun (WGS) entry which is preliminary data.</text>
</comment>
<organism evidence="1 2">
    <name type="scientific">Cytobacillus oceanisediminis</name>
    <dbReference type="NCBI Taxonomy" id="665099"/>
    <lineage>
        <taxon>Bacteria</taxon>
        <taxon>Bacillati</taxon>
        <taxon>Bacillota</taxon>
        <taxon>Bacilli</taxon>
        <taxon>Bacillales</taxon>
        <taxon>Bacillaceae</taxon>
        <taxon>Cytobacillus</taxon>
    </lineage>
</organism>
<gene>
    <name evidence="1" type="ORF">DFO73_103351</name>
</gene>
<name>A0A2V3AAE9_9BACI</name>
<evidence type="ECO:0000313" key="2">
    <source>
        <dbReference type="Proteomes" id="UP000247150"/>
    </source>
</evidence>
<evidence type="ECO:0000313" key="1">
    <source>
        <dbReference type="EMBL" id="PWW30464.1"/>
    </source>
</evidence>
<sequence length="77" mass="8751">MVPSLFLLALLKCIVDMAPELLENAYTFPSSGVIFQGCLFNVQREKRVKGILQAQFAKERRTARGNRVPETEINRQV</sequence>
<dbReference type="EMBL" id="QGTW01000003">
    <property type="protein sequence ID" value="PWW30464.1"/>
    <property type="molecule type" value="Genomic_DNA"/>
</dbReference>
<proteinExistence type="predicted"/>